<evidence type="ECO:0000313" key="4">
    <source>
        <dbReference type="Proteomes" id="UP000264800"/>
    </source>
</evidence>
<reference evidence="3" key="1">
    <citation type="submission" date="2025-08" db="UniProtKB">
        <authorList>
            <consortium name="Ensembl"/>
        </authorList>
    </citation>
    <scope>IDENTIFICATION</scope>
</reference>
<dbReference type="Proteomes" id="UP000264800">
    <property type="component" value="Unplaced"/>
</dbReference>
<proteinExistence type="predicted"/>
<organism evidence="3 4">
    <name type="scientific">Kryptolebias marmoratus</name>
    <name type="common">Mangrove killifish</name>
    <name type="synonym">Rivulus marmoratus</name>
    <dbReference type="NCBI Taxonomy" id="37003"/>
    <lineage>
        <taxon>Eukaryota</taxon>
        <taxon>Metazoa</taxon>
        <taxon>Chordata</taxon>
        <taxon>Craniata</taxon>
        <taxon>Vertebrata</taxon>
        <taxon>Euteleostomi</taxon>
        <taxon>Actinopterygii</taxon>
        <taxon>Neopterygii</taxon>
        <taxon>Teleostei</taxon>
        <taxon>Neoteleostei</taxon>
        <taxon>Acanthomorphata</taxon>
        <taxon>Ovalentaria</taxon>
        <taxon>Atherinomorphae</taxon>
        <taxon>Cyprinodontiformes</taxon>
        <taxon>Rivulidae</taxon>
        <taxon>Kryptolebias</taxon>
    </lineage>
</organism>
<evidence type="ECO:0000256" key="1">
    <source>
        <dbReference type="SAM" id="MobiDB-lite"/>
    </source>
</evidence>
<keyword evidence="4" id="KW-1185">Reference proteome</keyword>
<evidence type="ECO:0000313" key="3">
    <source>
        <dbReference type="Ensembl" id="ENSKMAP00000021026.1"/>
    </source>
</evidence>
<feature type="signal peptide" evidence="2">
    <location>
        <begin position="1"/>
        <end position="18"/>
    </location>
</feature>
<name>A0A3Q3AWQ0_KRYMA</name>
<feature type="region of interest" description="Disordered" evidence="1">
    <location>
        <begin position="112"/>
        <end position="172"/>
    </location>
</feature>
<sequence length="187" mass="20173">PGMTLIFIFFCFRLELHSHTHCFVAVEAESDPFCVKLDKCCASRSTVFGLLLQVGSTSDAFGVVVINSRLYVCLQGVRSSFCNCFSPPCDPRITCFPVASFFPSGDLCRTPTPTGESRTPIFSSSPIGSPSASPTLPTSSGAPKNPCAPPNHWKDYPELKETPDQHLLPPLTCLGLEPTAETLTSKV</sequence>
<feature type="compositionally biased region" description="Basic and acidic residues" evidence="1">
    <location>
        <begin position="152"/>
        <end position="164"/>
    </location>
</feature>
<reference evidence="3" key="2">
    <citation type="submission" date="2025-09" db="UniProtKB">
        <authorList>
            <consortium name="Ensembl"/>
        </authorList>
    </citation>
    <scope>IDENTIFICATION</scope>
</reference>
<evidence type="ECO:0000256" key="2">
    <source>
        <dbReference type="SAM" id="SignalP"/>
    </source>
</evidence>
<accession>A0A3Q3AWQ0</accession>
<feature type="chain" id="PRO_5018649279" evidence="2">
    <location>
        <begin position="19"/>
        <end position="187"/>
    </location>
</feature>
<protein>
    <submittedName>
        <fullName evidence="3">Uncharacterized protein</fullName>
    </submittedName>
</protein>
<dbReference type="Ensembl" id="ENSKMAT00000021303.1">
    <property type="protein sequence ID" value="ENSKMAP00000021026.1"/>
    <property type="gene ID" value="ENSKMAG00000015628.1"/>
</dbReference>
<keyword evidence="2" id="KW-0732">Signal</keyword>
<dbReference type="AlphaFoldDB" id="A0A3Q3AWQ0"/>
<feature type="compositionally biased region" description="Low complexity" evidence="1">
    <location>
        <begin position="120"/>
        <end position="143"/>
    </location>
</feature>